<gene>
    <name evidence="2" type="ORF">SAMN05216207_104051</name>
</gene>
<name>A0A1I5FT00_PSUAM</name>
<protein>
    <submittedName>
        <fullName evidence="2">Uncharacterized protein</fullName>
    </submittedName>
</protein>
<dbReference type="AlphaFoldDB" id="A0A1I5FT00"/>
<sequence>MSCKRFGCAMSARPRRLPGSCSRGVILLAGLYLALSGPIVGFTGPLQTHNLVVDSGRPKRRPVTGHRSPVTGHRSSSQ</sequence>
<evidence type="ECO:0000256" key="1">
    <source>
        <dbReference type="SAM" id="MobiDB-lite"/>
    </source>
</evidence>
<accession>A0A1I5FT00</accession>
<keyword evidence="3" id="KW-1185">Reference proteome</keyword>
<feature type="region of interest" description="Disordered" evidence="1">
    <location>
        <begin position="53"/>
        <end position="78"/>
    </location>
</feature>
<evidence type="ECO:0000313" key="2">
    <source>
        <dbReference type="EMBL" id="SFO26934.1"/>
    </source>
</evidence>
<reference evidence="2 3" key="1">
    <citation type="submission" date="2016-10" db="EMBL/GenBank/DDBJ databases">
        <authorList>
            <person name="de Groot N.N."/>
        </authorList>
    </citation>
    <scope>NUCLEOTIDE SEQUENCE [LARGE SCALE GENOMIC DNA]</scope>
    <source>
        <strain evidence="2 3">CGMCC 4.1877</strain>
    </source>
</reference>
<proteinExistence type="predicted"/>
<evidence type="ECO:0000313" key="3">
    <source>
        <dbReference type="Proteomes" id="UP000199614"/>
    </source>
</evidence>
<organism evidence="2 3">
    <name type="scientific">Pseudonocardia ammonioxydans</name>
    <dbReference type="NCBI Taxonomy" id="260086"/>
    <lineage>
        <taxon>Bacteria</taxon>
        <taxon>Bacillati</taxon>
        <taxon>Actinomycetota</taxon>
        <taxon>Actinomycetes</taxon>
        <taxon>Pseudonocardiales</taxon>
        <taxon>Pseudonocardiaceae</taxon>
        <taxon>Pseudonocardia</taxon>
    </lineage>
</organism>
<dbReference type="Proteomes" id="UP000199614">
    <property type="component" value="Unassembled WGS sequence"/>
</dbReference>
<dbReference type="EMBL" id="FOUY01000040">
    <property type="protein sequence ID" value="SFO26934.1"/>
    <property type="molecule type" value="Genomic_DNA"/>
</dbReference>